<evidence type="ECO:0000313" key="15">
    <source>
        <dbReference type="Ensembl" id="ENSSFOP00015060334.1"/>
    </source>
</evidence>
<dbReference type="AlphaFoldDB" id="A0A8C9U9B6"/>
<evidence type="ECO:0000256" key="13">
    <source>
        <dbReference type="SAM" id="MobiDB-lite"/>
    </source>
</evidence>
<reference evidence="15 16" key="1">
    <citation type="submission" date="2019-04" db="EMBL/GenBank/DDBJ databases">
        <authorList>
            <consortium name="Wellcome Sanger Institute Data Sharing"/>
        </authorList>
    </citation>
    <scope>NUCLEOTIDE SEQUENCE [LARGE SCALE GENOMIC DNA]</scope>
</reference>
<feature type="region of interest" description="Disordered" evidence="13">
    <location>
        <begin position="1"/>
        <end position="66"/>
    </location>
</feature>
<evidence type="ECO:0000256" key="2">
    <source>
        <dbReference type="ARBA" id="ARBA00022723"/>
    </source>
</evidence>
<dbReference type="InterPro" id="IPR036236">
    <property type="entry name" value="Znf_C2H2_sf"/>
</dbReference>
<proteinExistence type="inferred from homology"/>
<name>A0A8C9U9B6_SCLFO</name>
<keyword evidence="8" id="KW-0010">Activator</keyword>
<organism evidence="15 16">
    <name type="scientific">Scleropages formosus</name>
    <name type="common">Asian bonytongue</name>
    <name type="synonym">Osteoglossum formosum</name>
    <dbReference type="NCBI Taxonomy" id="113540"/>
    <lineage>
        <taxon>Eukaryota</taxon>
        <taxon>Metazoa</taxon>
        <taxon>Chordata</taxon>
        <taxon>Craniata</taxon>
        <taxon>Vertebrata</taxon>
        <taxon>Euteleostomi</taxon>
        <taxon>Actinopterygii</taxon>
        <taxon>Neopterygii</taxon>
        <taxon>Teleostei</taxon>
        <taxon>Osteoglossocephala</taxon>
        <taxon>Osteoglossomorpha</taxon>
        <taxon>Osteoglossiformes</taxon>
        <taxon>Osteoglossidae</taxon>
        <taxon>Scleropages</taxon>
    </lineage>
</organism>
<dbReference type="GO" id="GO:0000981">
    <property type="term" value="F:DNA-binding transcription factor activity, RNA polymerase II-specific"/>
    <property type="evidence" value="ECO:0007669"/>
    <property type="project" value="TreeGrafter"/>
</dbReference>
<dbReference type="GO" id="GO:0035118">
    <property type="term" value="P:embryonic pectoral fin morphogenesis"/>
    <property type="evidence" value="ECO:0007669"/>
    <property type="project" value="UniProtKB-ARBA"/>
</dbReference>
<dbReference type="GO" id="GO:0045743">
    <property type="term" value="P:positive regulation of fibroblast growth factor receptor signaling pathway"/>
    <property type="evidence" value="ECO:0007669"/>
    <property type="project" value="UniProtKB-ARBA"/>
</dbReference>
<feature type="compositionally biased region" description="Polar residues" evidence="13">
    <location>
        <begin position="117"/>
        <end position="126"/>
    </location>
</feature>
<evidence type="ECO:0000256" key="4">
    <source>
        <dbReference type="ARBA" id="ARBA00022771"/>
    </source>
</evidence>
<dbReference type="PANTHER" id="PTHR23235:SF17">
    <property type="entry name" value="TRANSCRIPTION FACTOR SP4"/>
    <property type="match status" value="1"/>
</dbReference>
<evidence type="ECO:0000256" key="5">
    <source>
        <dbReference type="ARBA" id="ARBA00022833"/>
    </source>
</evidence>
<accession>A0A8C9U9B6</accession>
<evidence type="ECO:0000256" key="6">
    <source>
        <dbReference type="ARBA" id="ARBA00023015"/>
    </source>
</evidence>
<evidence type="ECO:0000256" key="8">
    <source>
        <dbReference type="ARBA" id="ARBA00023159"/>
    </source>
</evidence>
<comment type="similarity">
    <text evidence="11">Belongs to the Sp1 C2H2-type zinc-finger protein family.</text>
</comment>
<dbReference type="FunFam" id="3.30.160.60:FF:000061">
    <property type="entry name" value="Transcription factor Sp3"/>
    <property type="match status" value="1"/>
</dbReference>
<evidence type="ECO:0000259" key="14">
    <source>
        <dbReference type="PROSITE" id="PS50157"/>
    </source>
</evidence>
<dbReference type="FunFam" id="3.30.160.60:FF:000026">
    <property type="entry name" value="Transcription factor Sp3"/>
    <property type="match status" value="1"/>
</dbReference>
<reference evidence="15" key="2">
    <citation type="submission" date="2025-08" db="UniProtKB">
        <authorList>
            <consortium name="Ensembl"/>
        </authorList>
    </citation>
    <scope>IDENTIFICATION</scope>
</reference>
<feature type="compositionally biased region" description="Low complexity" evidence="13">
    <location>
        <begin position="332"/>
        <end position="357"/>
    </location>
</feature>
<feature type="region of interest" description="Disordered" evidence="13">
    <location>
        <begin position="326"/>
        <end position="359"/>
    </location>
</feature>
<evidence type="ECO:0000256" key="3">
    <source>
        <dbReference type="ARBA" id="ARBA00022737"/>
    </source>
</evidence>
<dbReference type="PROSITE" id="PS50157">
    <property type="entry name" value="ZINC_FINGER_C2H2_2"/>
    <property type="match status" value="3"/>
</dbReference>
<dbReference type="GO" id="GO:0000978">
    <property type="term" value="F:RNA polymerase II cis-regulatory region sequence-specific DNA binding"/>
    <property type="evidence" value="ECO:0007669"/>
    <property type="project" value="TreeGrafter"/>
</dbReference>
<dbReference type="Gene3D" id="3.30.160.60">
    <property type="entry name" value="Classic Zinc Finger"/>
    <property type="match status" value="3"/>
</dbReference>
<dbReference type="Pfam" id="PF00096">
    <property type="entry name" value="zf-C2H2"/>
    <property type="match status" value="3"/>
</dbReference>
<keyword evidence="6" id="KW-0805">Transcription regulation</keyword>
<keyword evidence="7" id="KW-0238">DNA-binding</keyword>
<evidence type="ECO:0000256" key="1">
    <source>
        <dbReference type="ARBA" id="ARBA00004123"/>
    </source>
</evidence>
<dbReference type="GeneTree" id="ENSGT00940000157827"/>
<keyword evidence="3" id="KW-0677">Repeat</keyword>
<dbReference type="GO" id="GO:0005634">
    <property type="term" value="C:nucleus"/>
    <property type="evidence" value="ECO:0007669"/>
    <property type="project" value="UniProtKB-SubCell"/>
</dbReference>
<evidence type="ECO:0000313" key="16">
    <source>
        <dbReference type="Proteomes" id="UP000694397"/>
    </source>
</evidence>
<gene>
    <name evidence="15" type="primary">SP4</name>
</gene>
<keyword evidence="4 12" id="KW-0863">Zinc-finger</keyword>
<feature type="compositionally biased region" description="Gly residues" evidence="13">
    <location>
        <begin position="50"/>
        <end position="61"/>
    </location>
</feature>
<feature type="domain" description="C2H2-type" evidence="14">
    <location>
        <begin position="645"/>
        <end position="674"/>
    </location>
</feature>
<sequence length="751" mass="78212">MSDQKKEAMATEGGKASAGDYGNKGKTSGSQDAQPSPLALLAATCSKIGGAPGDGQAGGGQPQQIIIDPGQGLVQLQPQPQPLELVTAQLAGSGWQIVAASPAITKEPVTPAGAQVSGGTADNNEGTPGRKGKAIGPSHAAAAGQQQQQQLQVIQVQSMPNPSASGSIQYEVIPQIQAVDGQLTLQSEPIHLAGSNQALFASAQRAASSAGLVSQNVPNRVIPFQLRPDVSLPVQLQTLPGAQAQVVTTLPINIGGVTLALPVINSVPTGGGPVQLVQPTDGGMSNGSQLVATPLSTSVSATTESAGNSTCSAAAARSDCSAEGGLLNTTPSAAESAVEQEAQDQQASDCEAQSSSQVQTNGIAPAQDHAGQLQQVQIVGQPVLQQIQIHQPQQHLIQGLPQQAIQLQPGQTIQAQPLQNVQLQAVQSPAQVFIRAPTLTPSGQISWQTVQLQNLQGLQSVQVQNAGVPQQLTLTPVTAGASGGAFAQIAPLAIGSAPITLNAAQLTSVPNIQTLNIANLGAAGVQLQGVPVTITGQQQSQDGVKVQPTPVTVAMGNMSAVSPDQIAQVQIQQNQTTSDQEVQPSKRLRRVACSCPNCRDGEGRNSSEPGKKKQHICHMEGCGKVYGKTSHLRAHLRWHTGERPFVCNWIFCGKRFTRSDELQRHRRTHTGEKRFECPECSKRFMRSDHLSKHIKTHQNKKGGAALAIVTTEDMEETVNEVLGSPAMVASVSLSQDSDPATPNTANNIDEF</sequence>
<comment type="subcellular location">
    <subcellularLocation>
        <location evidence="1">Nucleus</location>
    </subcellularLocation>
</comment>
<dbReference type="OrthoDB" id="6365676at2759"/>
<feature type="compositionally biased region" description="Polar residues" evidence="13">
    <location>
        <begin position="25"/>
        <end position="34"/>
    </location>
</feature>
<dbReference type="Proteomes" id="UP000694397">
    <property type="component" value="Chromosome 18"/>
</dbReference>
<dbReference type="CDD" id="cd22536">
    <property type="entry name" value="SP4_N"/>
    <property type="match status" value="1"/>
</dbReference>
<evidence type="ECO:0000256" key="7">
    <source>
        <dbReference type="ARBA" id="ARBA00023125"/>
    </source>
</evidence>
<dbReference type="SUPFAM" id="SSF57667">
    <property type="entry name" value="beta-beta-alpha zinc fingers"/>
    <property type="match status" value="2"/>
</dbReference>
<feature type="domain" description="C2H2-type" evidence="14">
    <location>
        <begin position="615"/>
        <end position="644"/>
    </location>
</feature>
<evidence type="ECO:0000256" key="12">
    <source>
        <dbReference type="PROSITE-ProRule" id="PRU00042"/>
    </source>
</evidence>
<evidence type="ECO:0000256" key="10">
    <source>
        <dbReference type="ARBA" id="ARBA00023242"/>
    </source>
</evidence>
<reference evidence="15" key="3">
    <citation type="submission" date="2025-09" db="UniProtKB">
        <authorList>
            <consortium name="Ensembl"/>
        </authorList>
    </citation>
    <scope>IDENTIFICATION</scope>
</reference>
<evidence type="ECO:0000256" key="9">
    <source>
        <dbReference type="ARBA" id="ARBA00023163"/>
    </source>
</evidence>
<keyword evidence="16" id="KW-1185">Reference proteome</keyword>
<dbReference type="FunFam" id="3.30.160.60:FF:000014">
    <property type="entry name" value="Transcription factor Sp3"/>
    <property type="match status" value="1"/>
</dbReference>
<keyword evidence="2" id="KW-0479">Metal-binding</keyword>
<dbReference type="PROSITE" id="PS00028">
    <property type="entry name" value="ZINC_FINGER_C2H2_1"/>
    <property type="match status" value="3"/>
</dbReference>
<dbReference type="SMART" id="SM00355">
    <property type="entry name" value="ZnF_C2H2"/>
    <property type="match status" value="3"/>
</dbReference>
<keyword evidence="9" id="KW-0804">Transcription</keyword>
<evidence type="ECO:0000256" key="11">
    <source>
        <dbReference type="ARBA" id="ARBA00038409"/>
    </source>
</evidence>
<dbReference type="Ensembl" id="ENSSFOT00015073286.1">
    <property type="protein sequence ID" value="ENSSFOP00015060334.1"/>
    <property type="gene ID" value="ENSSFOG00015025683.1"/>
</dbReference>
<keyword evidence="5" id="KW-0862">Zinc</keyword>
<dbReference type="PANTHER" id="PTHR23235">
    <property type="entry name" value="KRUEPPEL-LIKE TRANSCRIPTION FACTOR"/>
    <property type="match status" value="1"/>
</dbReference>
<protein>
    <submittedName>
        <fullName evidence="15">Sp4 transcription factor</fullName>
    </submittedName>
</protein>
<dbReference type="GO" id="GO:0008270">
    <property type="term" value="F:zinc ion binding"/>
    <property type="evidence" value="ECO:0007669"/>
    <property type="project" value="UniProtKB-KW"/>
</dbReference>
<keyword evidence="10" id="KW-0539">Nucleus</keyword>
<feature type="domain" description="C2H2-type" evidence="14">
    <location>
        <begin position="675"/>
        <end position="702"/>
    </location>
</feature>
<feature type="region of interest" description="Disordered" evidence="13">
    <location>
        <begin position="732"/>
        <end position="751"/>
    </location>
</feature>
<dbReference type="InterPro" id="IPR013087">
    <property type="entry name" value="Znf_C2H2_type"/>
</dbReference>
<feature type="region of interest" description="Disordered" evidence="13">
    <location>
        <begin position="109"/>
        <end position="144"/>
    </location>
</feature>